<feature type="signal peptide" evidence="1">
    <location>
        <begin position="1"/>
        <end position="17"/>
    </location>
</feature>
<dbReference type="Proteomes" id="UP000297814">
    <property type="component" value="Unassembled WGS sequence"/>
</dbReference>
<reference evidence="2 3" key="1">
    <citation type="submission" date="2017-12" db="EMBL/GenBank/DDBJ databases">
        <title>Comparative genomics of Botrytis spp.</title>
        <authorList>
            <person name="Valero-Jimenez C.A."/>
            <person name="Tapia P."/>
            <person name="Veloso J."/>
            <person name="Silva-Moreno E."/>
            <person name="Staats M."/>
            <person name="Valdes J.H."/>
            <person name="Van Kan J.A.L."/>
        </authorList>
    </citation>
    <scope>NUCLEOTIDE SEQUENCE [LARGE SCALE GENOMIC DNA]</scope>
    <source>
        <strain evidence="2 3">Bh0001</strain>
    </source>
</reference>
<dbReference type="EMBL" id="PQXK01000004">
    <property type="protein sequence ID" value="TGO43011.1"/>
    <property type="molecule type" value="Genomic_DNA"/>
</dbReference>
<comment type="caution">
    <text evidence="2">The sequence shown here is derived from an EMBL/GenBank/DDBJ whole genome shotgun (WGS) entry which is preliminary data.</text>
</comment>
<keyword evidence="3" id="KW-1185">Reference proteome</keyword>
<evidence type="ECO:0000256" key="1">
    <source>
        <dbReference type="SAM" id="SignalP"/>
    </source>
</evidence>
<sequence>MTSGLWLLIAVENMTYAMLELHGATGGAELFYVTAKDLNIVVVLTEQPRNPACRTPQSIEEPSGNLKLAVWGLQMR</sequence>
<feature type="chain" id="PRO_5021221893" evidence="1">
    <location>
        <begin position="18"/>
        <end position="76"/>
    </location>
</feature>
<protein>
    <submittedName>
        <fullName evidence="2">Uncharacterized protein</fullName>
    </submittedName>
</protein>
<evidence type="ECO:0000313" key="2">
    <source>
        <dbReference type="EMBL" id="TGO43011.1"/>
    </source>
</evidence>
<organism evidence="2 3">
    <name type="scientific">Botrytis hyacinthi</name>
    <dbReference type="NCBI Taxonomy" id="278943"/>
    <lineage>
        <taxon>Eukaryota</taxon>
        <taxon>Fungi</taxon>
        <taxon>Dikarya</taxon>
        <taxon>Ascomycota</taxon>
        <taxon>Pezizomycotina</taxon>
        <taxon>Leotiomycetes</taxon>
        <taxon>Helotiales</taxon>
        <taxon>Sclerotiniaceae</taxon>
        <taxon>Botrytis</taxon>
    </lineage>
</organism>
<proteinExistence type="predicted"/>
<name>A0A4Z1H504_9HELO</name>
<gene>
    <name evidence="2" type="ORF">BHYA_0004g01380</name>
</gene>
<accession>A0A4Z1H504</accession>
<evidence type="ECO:0000313" key="3">
    <source>
        <dbReference type="Proteomes" id="UP000297814"/>
    </source>
</evidence>
<keyword evidence="1" id="KW-0732">Signal</keyword>
<dbReference type="AlphaFoldDB" id="A0A4Z1H504"/>